<reference evidence="2 3" key="1">
    <citation type="journal article" date="2017" name="Eur. J. Clin. Microbiol. Infect. Dis.">
        <title>Uncommonly isolated clinical Pseudomonas: identification and phylogenetic assignation.</title>
        <authorList>
            <person name="Mulet M."/>
            <person name="Gomila M."/>
            <person name="Ramirez A."/>
            <person name="Cardew S."/>
            <person name="Moore E.R."/>
            <person name="Lalucat J."/>
            <person name="Garcia-Valdes E."/>
        </authorList>
    </citation>
    <scope>NUCLEOTIDE SEQUENCE [LARGE SCALE GENOMIC DNA]</scope>
    <source>
        <strain evidence="2 3">SD129</strain>
    </source>
</reference>
<accession>A0A5R9QER4</accession>
<evidence type="ECO:0000313" key="3">
    <source>
        <dbReference type="Proteomes" id="UP000306753"/>
    </source>
</evidence>
<feature type="chain" id="PRO_5024394317" description="Curlin" evidence="1">
    <location>
        <begin position="23"/>
        <end position="347"/>
    </location>
</feature>
<dbReference type="Proteomes" id="UP000306753">
    <property type="component" value="Unassembled WGS sequence"/>
</dbReference>
<name>A0A5R9QER4_9GAMM</name>
<keyword evidence="1" id="KW-0732">Signal</keyword>
<keyword evidence="3" id="KW-1185">Reference proteome</keyword>
<protein>
    <recommendedName>
        <fullName evidence="4">Curlin</fullName>
    </recommendedName>
</protein>
<organism evidence="2 3">
    <name type="scientific">Stutzerimonas nosocomialis</name>
    <dbReference type="NCBI Taxonomy" id="1056496"/>
    <lineage>
        <taxon>Bacteria</taxon>
        <taxon>Pseudomonadati</taxon>
        <taxon>Pseudomonadota</taxon>
        <taxon>Gammaproteobacteria</taxon>
        <taxon>Pseudomonadales</taxon>
        <taxon>Pseudomonadaceae</taxon>
        <taxon>Stutzerimonas</taxon>
    </lineage>
</organism>
<dbReference type="EMBL" id="QLAG01000010">
    <property type="protein sequence ID" value="TLX63639.1"/>
    <property type="molecule type" value="Genomic_DNA"/>
</dbReference>
<sequence>MSASIRFFALCTLAACVPLAQAGNLASQDQQGTDNLAIVDQREGMANQAEQFQEGSSNVSNIVQQNNGNVARTLQAGPDNRVRVEQSLVANRVVVQQTSAGYGNEATVIQNGVLNDAEVVQTFGRASLYQEGTGNGFQVVQTVAGNSLDGSSIGAGNRTVVNQYGGGIATTAQYGEDNRIVLTQDAPYFGATARITQEGTQNEVDVTQLGNGRYTGGRILLDQKGQGNVMQVNNNAALGLLDFTQDGEGNELVVGQHGRDDSVVGSSRGGHNRVQVSQDYENSLTLSQEGFYNEIEVEQGPEGNEAAIVQFGDANQVSLTQRSARMVSSTATITQTGSGNRSIVMQP</sequence>
<evidence type="ECO:0000256" key="1">
    <source>
        <dbReference type="SAM" id="SignalP"/>
    </source>
</evidence>
<feature type="signal peptide" evidence="1">
    <location>
        <begin position="1"/>
        <end position="22"/>
    </location>
</feature>
<evidence type="ECO:0000313" key="2">
    <source>
        <dbReference type="EMBL" id="TLX63639.1"/>
    </source>
</evidence>
<gene>
    <name evidence="2" type="ORF">DN820_09635</name>
</gene>
<comment type="caution">
    <text evidence="2">The sequence shown here is derived from an EMBL/GenBank/DDBJ whole genome shotgun (WGS) entry which is preliminary data.</text>
</comment>
<evidence type="ECO:0008006" key="4">
    <source>
        <dbReference type="Google" id="ProtNLM"/>
    </source>
</evidence>
<dbReference type="AlphaFoldDB" id="A0A5R9QER4"/>
<proteinExistence type="predicted"/>
<dbReference type="RefSeq" id="WP_138411579.1">
    <property type="nucleotide sequence ID" value="NZ_QLAG01000010.1"/>
</dbReference>